<name>A0A266N5X2_9PSED</name>
<dbReference type="AlphaFoldDB" id="A0A266N5X2"/>
<evidence type="ECO:0000313" key="3">
    <source>
        <dbReference type="Proteomes" id="UP000215788"/>
    </source>
</evidence>
<evidence type="ECO:0000313" key="2">
    <source>
        <dbReference type="EMBL" id="OZY57412.1"/>
    </source>
</evidence>
<dbReference type="Pfam" id="PF00419">
    <property type="entry name" value="Fimbrial"/>
    <property type="match status" value="1"/>
</dbReference>
<dbReference type="RefSeq" id="WP_094995244.1">
    <property type="nucleotide sequence ID" value="NZ_NQKI01000054.1"/>
</dbReference>
<protein>
    <submittedName>
        <fullName evidence="2">Exotoxin</fullName>
    </submittedName>
</protein>
<dbReference type="InterPro" id="IPR036937">
    <property type="entry name" value="Adhesion_dom_fimbrial_sf"/>
</dbReference>
<sequence>MTNQRQIHQSSCIYALVVWSALVGIPTQTARADLNVTIRGTIVAPPSCVINGGNTLTVPFGNNLLTTRVDGVTYRRSVPYTVTCTGAPSNAMTLTLKGAGAAFDAQSLATNNTDLGIRMYVNGALWPVNTVVKITYPVLPVMEAVPIKKVSSTLKGGGFSAVATLIVAQQ</sequence>
<dbReference type="Gene3D" id="2.60.40.1090">
    <property type="entry name" value="Fimbrial-type adhesion domain"/>
    <property type="match status" value="1"/>
</dbReference>
<comment type="caution">
    <text evidence="2">The sequence shown here is derived from an EMBL/GenBank/DDBJ whole genome shotgun (WGS) entry which is preliminary data.</text>
</comment>
<accession>A0A266N5X2</accession>
<proteinExistence type="predicted"/>
<dbReference type="InterPro" id="IPR000259">
    <property type="entry name" value="Adhesion_dom_fimbrial"/>
</dbReference>
<reference evidence="2 3" key="1">
    <citation type="submission" date="2017-08" db="EMBL/GenBank/DDBJ databases">
        <title>Genomic and metabolic characterisation of spoilage-associated Pseudomonas species.</title>
        <authorList>
            <person name="Stanborough T."/>
            <person name="Fegan N."/>
            <person name="Powell S.M."/>
            <person name="Singh T."/>
            <person name="Tamplin M.L."/>
            <person name="Chandry P.S."/>
        </authorList>
    </citation>
    <scope>NUCLEOTIDE SEQUENCE [LARGE SCALE GENOMIC DNA]</scope>
    <source>
        <strain evidence="2 3">L1802</strain>
    </source>
</reference>
<dbReference type="GO" id="GO:0007155">
    <property type="term" value="P:cell adhesion"/>
    <property type="evidence" value="ECO:0007669"/>
    <property type="project" value="InterPro"/>
</dbReference>
<dbReference type="OrthoDB" id="7007417at2"/>
<evidence type="ECO:0000259" key="1">
    <source>
        <dbReference type="Pfam" id="PF00419"/>
    </source>
</evidence>
<gene>
    <name evidence="2" type="ORF">CJF39_21595</name>
</gene>
<dbReference type="InterPro" id="IPR008966">
    <property type="entry name" value="Adhesion_dom_sf"/>
</dbReference>
<dbReference type="GO" id="GO:0009289">
    <property type="term" value="C:pilus"/>
    <property type="evidence" value="ECO:0007669"/>
    <property type="project" value="InterPro"/>
</dbReference>
<dbReference type="SUPFAM" id="SSF49401">
    <property type="entry name" value="Bacterial adhesins"/>
    <property type="match status" value="1"/>
</dbReference>
<dbReference type="Proteomes" id="UP000215788">
    <property type="component" value="Unassembled WGS sequence"/>
</dbReference>
<organism evidence="2 3">
    <name type="scientific">Pseudomonas lundensis</name>
    <dbReference type="NCBI Taxonomy" id="86185"/>
    <lineage>
        <taxon>Bacteria</taxon>
        <taxon>Pseudomonadati</taxon>
        <taxon>Pseudomonadota</taxon>
        <taxon>Gammaproteobacteria</taxon>
        <taxon>Pseudomonadales</taxon>
        <taxon>Pseudomonadaceae</taxon>
        <taxon>Pseudomonas</taxon>
    </lineage>
</organism>
<dbReference type="EMBL" id="NQKI01000054">
    <property type="protein sequence ID" value="OZY57412.1"/>
    <property type="molecule type" value="Genomic_DNA"/>
</dbReference>
<feature type="domain" description="Fimbrial-type adhesion" evidence="1">
    <location>
        <begin position="37"/>
        <end position="167"/>
    </location>
</feature>